<keyword evidence="2" id="KW-1185">Reference proteome</keyword>
<proteinExistence type="predicted"/>
<name>A0ACB9AG47_CICIN</name>
<comment type="caution">
    <text evidence="1">The sequence shown here is derived from an EMBL/GenBank/DDBJ whole genome shotgun (WGS) entry which is preliminary data.</text>
</comment>
<reference evidence="2" key="1">
    <citation type="journal article" date="2022" name="Mol. Ecol. Resour.">
        <title>The genomes of chicory, endive, great burdock and yacon provide insights into Asteraceae palaeo-polyploidization history and plant inulin production.</title>
        <authorList>
            <person name="Fan W."/>
            <person name="Wang S."/>
            <person name="Wang H."/>
            <person name="Wang A."/>
            <person name="Jiang F."/>
            <person name="Liu H."/>
            <person name="Zhao H."/>
            <person name="Xu D."/>
            <person name="Zhang Y."/>
        </authorList>
    </citation>
    <scope>NUCLEOTIDE SEQUENCE [LARGE SCALE GENOMIC DNA]</scope>
    <source>
        <strain evidence="2">cv. Punajuju</strain>
    </source>
</reference>
<organism evidence="1 2">
    <name type="scientific">Cichorium intybus</name>
    <name type="common">Chicory</name>
    <dbReference type="NCBI Taxonomy" id="13427"/>
    <lineage>
        <taxon>Eukaryota</taxon>
        <taxon>Viridiplantae</taxon>
        <taxon>Streptophyta</taxon>
        <taxon>Embryophyta</taxon>
        <taxon>Tracheophyta</taxon>
        <taxon>Spermatophyta</taxon>
        <taxon>Magnoliopsida</taxon>
        <taxon>eudicotyledons</taxon>
        <taxon>Gunneridae</taxon>
        <taxon>Pentapetalae</taxon>
        <taxon>asterids</taxon>
        <taxon>campanulids</taxon>
        <taxon>Asterales</taxon>
        <taxon>Asteraceae</taxon>
        <taxon>Cichorioideae</taxon>
        <taxon>Cichorieae</taxon>
        <taxon>Cichoriinae</taxon>
        <taxon>Cichorium</taxon>
    </lineage>
</organism>
<sequence>MDFTFMTPTSRGKGKAAFQVSVTQGHNGYLSSFLREFESHWSAISRNSRGSIHTPRMPRHQTRPFQPPPLGPTPPAGVSPHTDLNEHGVVEIEETRGNIGLGLTVNFISKNLKTKTFVSSRSSHVDDEHKFCVICQVEFENEEKIGVLKCCHEYHEECIKKWLIRRNRCPICKLIALVLD</sequence>
<evidence type="ECO:0000313" key="2">
    <source>
        <dbReference type="Proteomes" id="UP001055811"/>
    </source>
</evidence>
<gene>
    <name evidence="1" type="ORF">L2E82_37516</name>
</gene>
<protein>
    <submittedName>
        <fullName evidence="1">Uncharacterized protein</fullName>
    </submittedName>
</protein>
<dbReference type="Proteomes" id="UP001055811">
    <property type="component" value="Linkage Group LG07"/>
</dbReference>
<reference evidence="1 2" key="2">
    <citation type="journal article" date="2022" name="Mol. Ecol. Resour.">
        <title>The genomes of chicory, endive, great burdock and yacon provide insights into Asteraceae paleo-polyploidization history and plant inulin production.</title>
        <authorList>
            <person name="Fan W."/>
            <person name="Wang S."/>
            <person name="Wang H."/>
            <person name="Wang A."/>
            <person name="Jiang F."/>
            <person name="Liu H."/>
            <person name="Zhao H."/>
            <person name="Xu D."/>
            <person name="Zhang Y."/>
        </authorList>
    </citation>
    <scope>NUCLEOTIDE SEQUENCE [LARGE SCALE GENOMIC DNA]</scope>
    <source>
        <strain evidence="2">cv. Punajuju</strain>
        <tissue evidence="1">Leaves</tissue>
    </source>
</reference>
<evidence type="ECO:0000313" key="1">
    <source>
        <dbReference type="EMBL" id="KAI3708348.1"/>
    </source>
</evidence>
<accession>A0ACB9AG47</accession>
<dbReference type="EMBL" id="CM042015">
    <property type="protein sequence ID" value="KAI3708348.1"/>
    <property type="molecule type" value="Genomic_DNA"/>
</dbReference>